<feature type="compositionally biased region" description="Polar residues" evidence="1">
    <location>
        <begin position="34"/>
        <end position="43"/>
    </location>
</feature>
<evidence type="ECO:0000256" key="1">
    <source>
        <dbReference type="SAM" id="MobiDB-lite"/>
    </source>
</evidence>
<feature type="compositionally biased region" description="Low complexity" evidence="1">
    <location>
        <begin position="1499"/>
        <end position="1513"/>
    </location>
</feature>
<feature type="region of interest" description="Disordered" evidence="1">
    <location>
        <begin position="1400"/>
        <end position="1752"/>
    </location>
</feature>
<feature type="region of interest" description="Disordered" evidence="1">
    <location>
        <begin position="1906"/>
        <end position="1941"/>
    </location>
</feature>
<feature type="compositionally biased region" description="Low complexity" evidence="1">
    <location>
        <begin position="936"/>
        <end position="946"/>
    </location>
</feature>
<evidence type="ECO:0000313" key="2">
    <source>
        <dbReference type="EMBL" id="CEM42136.1"/>
    </source>
</evidence>
<feature type="compositionally biased region" description="Basic and acidic residues" evidence="1">
    <location>
        <begin position="1038"/>
        <end position="1058"/>
    </location>
</feature>
<feature type="compositionally biased region" description="Polar residues" evidence="1">
    <location>
        <begin position="506"/>
        <end position="515"/>
    </location>
</feature>
<feature type="compositionally biased region" description="Polar residues" evidence="1">
    <location>
        <begin position="1653"/>
        <end position="1665"/>
    </location>
</feature>
<feature type="compositionally biased region" description="Gly residues" evidence="1">
    <location>
        <begin position="898"/>
        <end position="908"/>
    </location>
</feature>
<dbReference type="EMBL" id="CDMZ01002386">
    <property type="protein sequence ID" value="CEM42136.1"/>
    <property type="molecule type" value="Genomic_DNA"/>
</dbReference>
<feature type="compositionally biased region" description="Polar residues" evidence="1">
    <location>
        <begin position="952"/>
        <end position="967"/>
    </location>
</feature>
<sequence length="2039" mass="213350">MTTTAKFSVSSFAVDAFDSQLADLSRKAIGGAQTVRSTASPLSTKEPPTLSLSPAYCTEEDREGGTPETRPFQSFQEGPPPTASTAGPPLSFQHGPPRSLPSHLQDPDTFYRSLALEQRSFFMLNSFPGKPMQARDPGGPVYHGKAEAYAVQPSTLPHASVYTPSFPPGSPTASPKRKLAERGGRVEREGARQETRVSGRLHIALEGCLLLDMLRGSRPIGRGRGQPCSFLEVCILPGSDRLGFPEWRAKTNGASPATEAKASFPNFPNQPSPQGSSQKVHPATMRTGLQCGTGRPFFAARFAFSLSDLPLEGASLFVSLIERTFLPGGRHSLWPHHAALTNPPHRFLVLNDDCFEDVLAGWALIPLSSLDSSLLPSSSSKQGCKSQTTIRFSKDLLVRIRSADDEWGGLLGPLALGHKLWGGARAGVRGEGEGVGVDAQFQGGSLTATLEMDAEVSSAEVPTGKVVGGQGGRKAIHIRTGQKQEQKAEHRKEQKQKPESGAPAISPSSFMSSTPHASVSASASHAAVASFLYKQPFPLQSLSFPRSQLPSHQPESMRPLLPSKGDGKTNVRSPLSTVPSPSRLLPVREQEPEPSETGGVCDGTGAAVSPVKEKGKGKETASRDLPSSCPLLASAETNEPRSTKSAVPPHSTEVGGQKSCTSDGPGRENLLGTPLASASPNAPLPQTTSPTDQPVDAPVQTEFPSPSPNPNPPTASSSSPPTQTQALQPPGDANAVPASDTLVSAGAVQSTSAQEGDGKGVSSSSDTQGETGGSSACPCPPVSPKRAGKPSESAPLSVQPPPTAQSEAVAPPISAAEGVQSATIETPLPAAAAEEEEAEKQGPTEEVGPPVGASSFEDAKDEETPEGSPRGKQGDGPQVPPLSKTPNWAEEMPEGGEVEGGASPGGGSFLSFEESPQQSPPQEGSPRRSPQEDSLHPSSHQSPPHSNHARVPSNQQSDGGTMVSVSAASLLRPRRNSGIAETQQTQQTECSPLTPITPFKSTRFLANIMSLSKLREANSSIQLASIESEPSPSGENENLPRLEDYADARDLEEFERGAGDQAQALVQRPAVGDRSSQKKLKTRSGKGGSSHDQLDGSKGDQRRRAASLGSTPARSSGSMSGGSFDRDTAEREGKSWESGGSERERERQRRASLDHLLILPSRPSKAPLAPNTAPSPPFTHSGHHAFGGGTGSPLLASFESSPPALPAAPFPQNPEPIALETDVSNPASPRGAPAEAEGGGGGAGAADAFYTPDETDTEEETRIAGNREEEEEEVMVTPREGGEEGEGKTEGPSSGDFSKNSAEFFKGGEIEIERDGQTNVDGVAAGEMQSSSIGGEGEVRAESKDRHVGGSVDDAQTWKASFDGGDAFTTDASNFPGGTFATKSTSQVPPIYPSVIPFPSPHSPVSAPAQPAPVPRLRTSDATPDFGGGMPKSSSSFSFGEKEGEFPSDPFQQKVEPAPPAFAFDASSAGQFDFPVPPGGGADPFSQPPAGPSSPSHDFAFGASGSSFQFPSADFDDNFDASPRRPNRKKKDTEKKKKEKKPEGIPPRETTPPPAPPNENATPAGPTVTPQSHSSQPPNADPFADPPTTSLFSEPISPAALPRGPTTDPDSPLSRAHPSSHPVSPSKDTHTANGLSQQKEDPNEEGPPEAALFSQTQNANDSNPFASPLSIPLSPLASSSGPLQKDLTGGSGPGTPLRIISAGRSRTQSEGDGADRPEKGGWRVTVRVLPSKKKDRKGTGGPQAASFSGNGNGRCVEVSISSLEDLASGQERQPDERLDDGLGANLHTVREGAQTRRALTTSQKRYVAVQGSGAAWEEILVFTLPKATVEKLRSRLQMRQQQKRQGEAQTDGEGEGRPTLVEVTFRLWNYKVMQPDVLLGSFNIPLPSSLLEPLEQHMQAVMEVRERGTSMETEGSGSPQGGSKSRPESGGRGGRPAVSPLDVWRSSESLGTHWFVTPPGSVADEHSVGGDDAAFMSVSDGVSAPSSAVGSRPVSAGNARQGGESVTPLGSQPNFGGSWEAVPGGTRSALEAEVIVERF</sequence>
<feature type="region of interest" description="Disordered" evidence="1">
    <location>
        <begin position="1023"/>
        <end position="1301"/>
    </location>
</feature>
<feature type="compositionally biased region" description="Polar residues" evidence="1">
    <location>
        <begin position="1108"/>
        <end position="1118"/>
    </location>
</feature>
<feature type="compositionally biased region" description="Basic and acidic residues" evidence="1">
    <location>
        <begin position="482"/>
        <end position="498"/>
    </location>
</feature>
<feature type="compositionally biased region" description="Basic and acidic residues" evidence="1">
    <location>
        <begin position="1531"/>
        <end position="1543"/>
    </location>
</feature>
<accession>A0A0G4HE63</accession>
<feature type="compositionally biased region" description="Polar residues" evidence="1">
    <location>
        <begin position="570"/>
        <end position="580"/>
    </location>
</feature>
<feature type="compositionally biased region" description="Basic and acidic residues" evidence="1">
    <location>
        <begin position="1707"/>
        <end position="1721"/>
    </location>
</feature>
<feature type="compositionally biased region" description="Basic and acidic residues" evidence="1">
    <location>
        <begin position="925"/>
        <end position="935"/>
    </location>
</feature>
<gene>
    <name evidence="2" type="ORF">Cvel_6460</name>
</gene>
<feature type="region of interest" description="Disordered" evidence="1">
    <location>
        <begin position="1838"/>
        <end position="1857"/>
    </location>
</feature>
<feature type="compositionally biased region" description="Low complexity" evidence="1">
    <location>
        <begin position="714"/>
        <end position="730"/>
    </location>
</feature>
<feature type="region of interest" description="Disordered" evidence="1">
    <location>
        <begin position="164"/>
        <end position="193"/>
    </location>
</feature>
<feature type="compositionally biased region" description="Pro residues" evidence="1">
    <location>
        <begin position="1203"/>
        <end position="1214"/>
    </location>
</feature>
<feature type="region of interest" description="Disordered" evidence="1">
    <location>
        <begin position="460"/>
        <end position="516"/>
    </location>
</feature>
<name>A0A0G4HE63_9ALVE</name>
<feature type="compositionally biased region" description="Basic and acidic residues" evidence="1">
    <location>
        <begin position="1124"/>
        <end position="1153"/>
    </location>
</feature>
<feature type="region of interest" description="Disordered" evidence="1">
    <location>
        <begin position="251"/>
        <end position="280"/>
    </location>
</feature>
<reference evidence="2" key="1">
    <citation type="submission" date="2014-11" db="EMBL/GenBank/DDBJ databases">
        <authorList>
            <person name="Otto D Thomas"/>
            <person name="Naeem Raeece"/>
        </authorList>
    </citation>
    <scope>NUCLEOTIDE SEQUENCE</scope>
</reference>
<feature type="compositionally biased region" description="Low complexity" evidence="1">
    <location>
        <begin position="1025"/>
        <end position="1037"/>
    </location>
</feature>
<feature type="compositionally biased region" description="Basic and acidic residues" evidence="1">
    <location>
        <begin position="1092"/>
        <end position="1103"/>
    </location>
</feature>
<protein>
    <recommendedName>
        <fullName evidence="3">C2 domain-containing protein</fullName>
    </recommendedName>
</protein>
<feature type="compositionally biased region" description="Basic and acidic residues" evidence="1">
    <location>
        <begin position="178"/>
        <end position="193"/>
    </location>
</feature>
<feature type="compositionally biased region" description="Low complexity" evidence="1">
    <location>
        <begin position="674"/>
        <end position="685"/>
    </location>
</feature>
<feature type="compositionally biased region" description="Polar residues" evidence="1">
    <location>
        <begin position="266"/>
        <end position="279"/>
    </location>
</feature>
<feature type="region of interest" description="Disordered" evidence="1">
    <location>
        <begin position="1982"/>
        <end position="2023"/>
    </location>
</feature>
<feature type="compositionally biased region" description="Low complexity" evidence="1">
    <location>
        <begin position="913"/>
        <end position="924"/>
    </location>
</feature>
<feature type="compositionally biased region" description="Basic and acidic residues" evidence="1">
    <location>
        <begin position="611"/>
        <end position="622"/>
    </location>
</feature>
<feature type="compositionally biased region" description="Low complexity" evidence="1">
    <location>
        <begin position="1558"/>
        <end position="1567"/>
    </location>
</feature>
<feature type="compositionally biased region" description="Basic and acidic residues" evidence="1">
    <location>
        <begin position="1337"/>
        <end position="1348"/>
    </location>
</feature>
<feature type="region of interest" description="Disordered" evidence="1">
    <location>
        <begin position="1328"/>
        <end position="1357"/>
    </location>
</feature>
<feature type="compositionally biased region" description="Basic and acidic residues" evidence="1">
    <location>
        <begin position="1280"/>
        <end position="1289"/>
    </location>
</feature>
<proteinExistence type="predicted"/>
<feature type="compositionally biased region" description="Low complexity" evidence="1">
    <location>
        <begin position="1192"/>
        <end position="1202"/>
    </location>
</feature>
<feature type="compositionally biased region" description="Polar residues" evidence="1">
    <location>
        <begin position="979"/>
        <end position="991"/>
    </location>
</feature>
<feature type="compositionally biased region" description="Polar residues" evidence="1">
    <location>
        <begin position="544"/>
        <end position="554"/>
    </location>
</feature>
<organism evidence="2">
    <name type="scientific">Chromera velia CCMP2878</name>
    <dbReference type="NCBI Taxonomy" id="1169474"/>
    <lineage>
        <taxon>Eukaryota</taxon>
        <taxon>Sar</taxon>
        <taxon>Alveolata</taxon>
        <taxon>Colpodellida</taxon>
        <taxon>Chromeraceae</taxon>
        <taxon>Chromera</taxon>
    </lineage>
</organism>
<feature type="compositionally biased region" description="Low complexity" evidence="1">
    <location>
        <begin position="1667"/>
        <end position="1683"/>
    </location>
</feature>
<feature type="compositionally biased region" description="Polar residues" evidence="1">
    <location>
        <begin position="1568"/>
        <end position="1578"/>
    </location>
</feature>
<feature type="region of interest" description="Disordered" evidence="1">
    <location>
        <begin position="544"/>
        <end position="997"/>
    </location>
</feature>
<feature type="region of interest" description="Disordered" evidence="1">
    <location>
        <begin position="31"/>
        <end position="106"/>
    </location>
</feature>
<dbReference type="VEuPathDB" id="CryptoDB:Cvel_6460"/>
<evidence type="ECO:0008006" key="3">
    <source>
        <dbReference type="Google" id="ProtNLM"/>
    </source>
</evidence>